<dbReference type="InterPro" id="IPR015943">
    <property type="entry name" value="WD40/YVTN_repeat-like_dom_sf"/>
</dbReference>
<reference evidence="1 2" key="1">
    <citation type="submission" date="2018-06" db="EMBL/GenBank/DDBJ databases">
        <title>Genomic Encyclopedia of Type Strains, Phase IV (KMG-IV): sequencing the most valuable type-strain genomes for metagenomic binning, comparative biology and taxonomic classification.</title>
        <authorList>
            <person name="Goeker M."/>
        </authorList>
    </citation>
    <scope>NUCLEOTIDE SEQUENCE [LARGE SCALE GENOMIC DNA]</scope>
    <source>
        <strain evidence="1 2">DSM 25532</strain>
    </source>
</reference>
<sequence>MKRLLAILCLTTTLSAQEPASEEARLQALIDQLAAPKVRLRDEAQQALSQRIDAEPVMRTAMESHPSEEARLRLKRILKGFRDGLWTIESQQAVSAVGLDRGPLRTTTKGTLLANLHSAGIEILDTTDLAVVRTLGKSTSGTLTLRSLAWTPDGKRIAFSNQSGAVMVEDDAGKRLLTLPPEMRQMNPNNPNAKQMAPPVALEFLPDTQRLLVFTNAGLALHEPGPAVVSRRISVKEIFPEITRNIIAQSMAVSGDGKTAGLAFEVPGPDDDLVAMISLADMKVLWISKISVTPRWIAVNQDGSEALVAMRERGVVRCAADAPLAITVSRSIDDLTSVAYSPDYKSAFLTSGRANAPVRQLAVPSGEEMWTAAPAPTGCYHVTILGPDRLAVKTYDNRILIWKKRPPMNPATR</sequence>
<comment type="caution">
    <text evidence="1">The sequence shown here is derived from an EMBL/GenBank/DDBJ whole genome shotgun (WGS) entry which is preliminary data.</text>
</comment>
<dbReference type="Gene3D" id="2.130.10.10">
    <property type="entry name" value="YVTN repeat-like/Quinoprotein amine dehydrogenase"/>
    <property type="match status" value="1"/>
</dbReference>
<protein>
    <recommendedName>
        <fullName evidence="3">WD40 repeat protein</fullName>
    </recommendedName>
</protein>
<dbReference type="SUPFAM" id="SSF50969">
    <property type="entry name" value="YVTN repeat-like/Quinoprotein amine dehydrogenase"/>
    <property type="match status" value="1"/>
</dbReference>
<dbReference type="EMBL" id="QNRR01000004">
    <property type="protein sequence ID" value="RBP44587.1"/>
    <property type="molecule type" value="Genomic_DNA"/>
</dbReference>
<evidence type="ECO:0008006" key="3">
    <source>
        <dbReference type="Google" id="ProtNLM"/>
    </source>
</evidence>
<evidence type="ECO:0000313" key="2">
    <source>
        <dbReference type="Proteomes" id="UP000253426"/>
    </source>
</evidence>
<dbReference type="InterPro" id="IPR011044">
    <property type="entry name" value="Quino_amine_DH_bsu"/>
</dbReference>
<dbReference type="AlphaFoldDB" id="A0A366HN51"/>
<name>A0A366HN51_9BACT</name>
<dbReference type="OrthoDB" id="9812921at2"/>
<organism evidence="1 2">
    <name type="scientific">Roseimicrobium gellanilyticum</name>
    <dbReference type="NCBI Taxonomy" id="748857"/>
    <lineage>
        <taxon>Bacteria</taxon>
        <taxon>Pseudomonadati</taxon>
        <taxon>Verrucomicrobiota</taxon>
        <taxon>Verrucomicrobiia</taxon>
        <taxon>Verrucomicrobiales</taxon>
        <taxon>Verrucomicrobiaceae</taxon>
        <taxon>Roseimicrobium</taxon>
    </lineage>
</organism>
<gene>
    <name evidence="1" type="ORF">DES53_104409</name>
</gene>
<dbReference type="RefSeq" id="WP_113958974.1">
    <property type="nucleotide sequence ID" value="NZ_QNRR01000004.1"/>
</dbReference>
<keyword evidence="2" id="KW-1185">Reference proteome</keyword>
<dbReference type="Proteomes" id="UP000253426">
    <property type="component" value="Unassembled WGS sequence"/>
</dbReference>
<accession>A0A366HN51</accession>
<evidence type="ECO:0000313" key="1">
    <source>
        <dbReference type="EMBL" id="RBP44587.1"/>
    </source>
</evidence>
<proteinExistence type="predicted"/>